<accession>A0A941E8D8</accession>
<dbReference type="Proteomes" id="UP000676325">
    <property type="component" value="Unassembled WGS sequence"/>
</dbReference>
<dbReference type="InterPro" id="IPR029063">
    <property type="entry name" value="SAM-dependent_MTases_sf"/>
</dbReference>
<dbReference type="Pfam" id="PF08241">
    <property type="entry name" value="Methyltransf_11"/>
    <property type="match status" value="1"/>
</dbReference>
<comment type="caution">
    <text evidence="2">The sequence shown here is derived from an EMBL/GenBank/DDBJ whole genome shotgun (WGS) entry which is preliminary data.</text>
</comment>
<dbReference type="SUPFAM" id="SSF53335">
    <property type="entry name" value="S-adenosyl-L-methionine-dependent methyltransferases"/>
    <property type="match status" value="1"/>
</dbReference>
<organism evidence="2 3">
    <name type="scientific">Actinospica acidithermotolerans</name>
    <dbReference type="NCBI Taxonomy" id="2828514"/>
    <lineage>
        <taxon>Bacteria</taxon>
        <taxon>Bacillati</taxon>
        <taxon>Actinomycetota</taxon>
        <taxon>Actinomycetes</taxon>
        <taxon>Catenulisporales</taxon>
        <taxon>Actinospicaceae</taxon>
        <taxon>Actinospica</taxon>
    </lineage>
</organism>
<keyword evidence="3" id="KW-1185">Reference proteome</keyword>
<gene>
    <name evidence="2" type="ORF">KDK95_17940</name>
</gene>
<protein>
    <submittedName>
        <fullName evidence="2">Class I SAM-dependent methyltransferase</fullName>
    </submittedName>
</protein>
<dbReference type="GO" id="GO:0008757">
    <property type="term" value="F:S-adenosylmethionine-dependent methyltransferase activity"/>
    <property type="evidence" value="ECO:0007669"/>
    <property type="project" value="InterPro"/>
</dbReference>
<name>A0A941E8D8_9ACTN</name>
<dbReference type="Gene3D" id="3.40.50.150">
    <property type="entry name" value="Vaccinia Virus protein VP39"/>
    <property type="match status" value="1"/>
</dbReference>
<dbReference type="GO" id="GO:0032259">
    <property type="term" value="P:methylation"/>
    <property type="evidence" value="ECO:0007669"/>
    <property type="project" value="UniProtKB-KW"/>
</dbReference>
<proteinExistence type="predicted"/>
<dbReference type="AlphaFoldDB" id="A0A941E8D8"/>
<keyword evidence="2" id="KW-0808">Transferase</keyword>
<dbReference type="InterPro" id="IPR013216">
    <property type="entry name" value="Methyltransf_11"/>
</dbReference>
<evidence type="ECO:0000259" key="1">
    <source>
        <dbReference type="Pfam" id="PF08241"/>
    </source>
</evidence>
<reference evidence="2" key="1">
    <citation type="submission" date="2021-04" db="EMBL/GenBank/DDBJ databases">
        <title>Genome based classification of Actinospica acidithermotolerans sp. nov., an actinobacterium isolated from an Indonesian hot spring.</title>
        <authorList>
            <person name="Kusuma A.B."/>
            <person name="Putra K.E."/>
            <person name="Nafisah S."/>
            <person name="Loh J."/>
            <person name="Nouioui I."/>
            <person name="Goodfellow M."/>
        </authorList>
    </citation>
    <scope>NUCLEOTIDE SEQUENCE</scope>
    <source>
        <strain evidence="2">MGRD01-02</strain>
    </source>
</reference>
<evidence type="ECO:0000313" key="2">
    <source>
        <dbReference type="EMBL" id="MBR7828200.1"/>
    </source>
</evidence>
<evidence type="ECO:0000313" key="3">
    <source>
        <dbReference type="Proteomes" id="UP000676325"/>
    </source>
</evidence>
<dbReference type="EMBL" id="JAGSOH010000051">
    <property type="protein sequence ID" value="MBR7828200.1"/>
    <property type="molecule type" value="Genomic_DNA"/>
</dbReference>
<dbReference type="RefSeq" id="WP_212519337.1">
    <property type="nucleotide sequence ID" value="NZ_JAGSOH010000051.1"/>
</dbReference>
<keyword evidence="2" id="KW-0489">Methyltransferase</keyword>
<feature type="domain" description="Methyltransferase type 11" evidence="1">
    <location>
        <begin position="19"/>
        <end position="102"/>
    </location>
</feature>
<sequence length="160" mass="16884">MSYGTAIILARPHAEVFELEIGTGKEGRALTEVRHKLGAQEPAPIGLDVSRGMLALAAARTRDSHAQPRAELIAADAARLPIAAASIDAVVSTLTLCAMPDPLTSPDQGSPGPATQRASRTDRALHILLARHRGAATTPRALERGPLRRILTCASRKHSP</sequence>